<dbReference type="OrthoDB" id="3199331at2"/>
<feature type="transmembrane region" description="Helical" evidence="1">
    <location>
        <begin position="629"/>
        <end position="654"/>
    </location>
</feature>
<keyword evidence="4" id="KW-1185">Reference proteome</keyword>
<feature type="transmembrane region" description="Helical" evidence="1">
    <location>
        <begin position="496"/>
        <end position="513"/>
    </location>
</feature>
<evidence type="ECO:0000256" key="2">
    <source>
        <dbReference type="SAM" id="SignalP"/>
    </source>
</evidence>
<dbReference type="Proteomes" id="UP000295008">
    <property type="component" value="Unassembled WGS sequence"/>
</dbReference>
<keyword evidence="1" id="KW-0812">Transmembrane</keyword>
<accession>A0A4R1RGW2</accession>
<proteinExistence type="predicted"/>
<feature type="transmembrane region" description="Helical" evidence="1">
    <location>
        <begin position="402"/>
        <end position="420"/>
    </location>
</feature>
<feature type="chain" id="PRO_5039231161" evidence="2">
    <location>
        <begin position="24"/>
        <end position="729"/>
    </location>
</feature>
<keyword evidence="1" id="KW-0472">Membrane</keyword>
<keyword evidence="2" id="KW-0732">Signal</keyword>
<evidence type="ECO:0000256" key="1">
    <source>
        <dbReference type="SAM" id="Phobius"/>
    </source>
</evidence>
<feature type="transmembrane region" description="Helical" evidence="1">
    <location>
        <begin position="458"/>
        <end position="476"/>
    </location>
</feature>
<evidence type="ECO:0000313" key="4">
    <source>
        <dbReference type="Proteomes" id="UP000295008"/>
    </source>
</evidence>
<feature type="transmembrane region" description="Helical" evidence="1">
    <location>
        <begin position="426"/>
        <end position="446"/>
    </location>
</feature>
<feature type="transmembrane region" description="Helical" evidence="1">
    <location>
        <begin position="691"/>
        <end position="711"/>
    </location>
</feature>
<organism evidence="3 4">
    <name type="scientific">Hydrogenispora ethanolica</name>
    <dbReference type="NCBI Taxonomy" id="1082276"/>
    <lineage>
        <taxon>Bacteria</taxon>
        <taxon>Bacillati</taxon>
        <taxon>Bacillota</taxon>
        <taxon>Hydrogenispora</taxon>
    </lineage>
</organism>
<evidence type="ECO:0000313" key="3">
    <source>
        <dbReference type="EMBL" id="TCL65275.1"/>
    </source>
</evidence>
<gene>
    <name evidence="3" type="ORF">EDC14_101723</name>
</gene>
<dbReference type="EMBL" id="SLUN01000017">
    <property type="protein sequence ID" value="TCL65275.1"/>
    <property type="molecule type" value="Genomic_DNA"/>
</dbReference>
<keyword evidence="1" id="KW-1133">Transmembrane helix</keyword>
<feature type="transmembrane region" description="Helical" evidence="1">
    <location>
        <begin position="666"/>
        <end position="685"/>
    </location>
</feature>
<protein>
    <submittedName>
        <fullName evidence="3">Uncharacterized protein</fullName>
    </submittedName>
</protein>
<feature type="transmembrane region" description="Helical" evidence="1">
    <location>
        <begin position="573"/>
        <end position="590"/>
    </location>
</feature>
<reference evidence="3 4" key="1">
    <citation type="submission" date="2019-03" db="EMBL/GenBank/DDBJ databases">
        <title>Genomic Encyclopedia of Type Strains, Phase IV (KMG-IV): sequencing the most valuable type-strain genomes for metagenomic binning, comparative biology and taxonomic classification.</title>
        <authorList>
            <person name="Goeker M."/>
        </authorList>
    </citation>
    <scope>NUCLEOTIDE SEQUENCE [LARGE SCALE GENOMIC DNA]</scope>
    <source>
        <strain evidence="3 4">LX-B</strain>
    </source>
</reference>
<comment type="caution">
    <text evidence="3">The sequence shown here is derived from an EMBL/GenBank/DDBJ whole genome shotgun (WGS) entry which is preliminary data.</text>
</comment>
<name>A0A4R1RGW2_HYDET</name>
<dbReference type="AlphaFoldDB" id="A0A4R1RGW2"/>
<feature type="signal peptide" evidence="2">
    <location>
        <begin position="1"/>
        <end position="23"/>
    </location>
</feature>
<feature type="transmembrane region" description="Helical" evidence="1">
    <location>
        <begin position="368"/>
        <end position="390"/>
    </location>
</feature>
<dbReference type="RefSeq" id="WP_132014952.1">
    <property type="nucleotide sequence ID" value="NZ_SLUN01000017.1"/>
</dbReference>
<sequence>MKMKKLLLAMALLMLVSGSRLQAAADRKVLILEIPRLSLADIGPGLPHLHRLVSGGAVGLMTNALPNPLTPEEIYLAFNTGVRARIPADSYRFHDAGETVAGGPAGAVYRSFTGWRVSGANAVNLDIQALLQNEQFAEGSLGHFGRLLHQRRIRTAVIGNIDSDAPRRPAAAALMDATGKVDRGAVGTATLRADPDFPYGIRTDGAAVLSFWRRYHRGAGVTLLTLGDLERLQRFSVYLSEERAAFFRGQVLREYDRLVGAVLDELDPGCEMVMLFCPTPPDRPLVGNERLAPVVIRGPGYGRGILSSGSTRRAGLVTLEDLPKTVLRFVGISGRTGYSGSNLAAVPGDWRRIAALQERLVLNYSVRWPLLTGYGYFLIGIVLAGLMSFIFQQGRHLPAVSWIYLFCLTIPGVFLLEAIWDPVDWSGIIGWTALLMAAVFGGVLFLARADLWRSLSGLSLFTLAVMVADALTNGILELRSFLGYSAIAGARYYGIGNEYLGFFLGAYIMAVSLNLERLGRFRAKLLWVLLGLVTLLIVHPNLGANIGGGVSALLGLGLTTYFWLGRRVRWRELGMLLGGILVVLLMVGLWDLTLNRRVMTHFGQLIMFIKADGWQALIDMAGRKLEMNYALISSSPWTLVLLALLCAGPLLYKFQPPAVAAQFQKYPGPLRGLVGLSWTALIALVVNDSGIVAAATMMVFGVALLLVIASAELAERRSGQTLSEELTIR</sequence>
<feature type="transmembrane region" description="Helical" evidence="1">
    <location>
        <begin position="525"/>
        <end position="542"/>
    </location>
</feature>
<feature type="transmembrane region" description="Helical" evidence="1">
    <location>
        <begin position="548"/>
        <end position="564"/>
    </location>
</feature>